<accession>A0A4D6GQT4</accession>
<evidence type="ECO:0000313" key="4">
    <source>
        <dbReference type="Proteomes" id="UP000296216"/>
    </source>
</evidence>
<dbReference type="EMBL" id="VRYN01000001">
    <property type="protein sequence ID" value="TYO82386.1"/>
    <property type="molecule type" value="Genomic_DNA"/>
</dbReference>
<evidence type="ECO:0000313" key="3">
    <source>
        <dbReference type="EMBL" id="TYO82386.1"/>
    </source>
</evidence>
<dbReference type="EMBL" id="CP038631">
    <property type="protein sequence ID" value="QCC43891.1"/>
    <property type="molecule type" value="Genomic_DNA"/>
</dbReference>
<reference evidence="2" key="3">
    <citation type="journal article" name="MicrobiologyOpen">
        <title>Whole-genome comparison between the type strain of Halobacterium salinarum (DSM 3754(T)) and the laboratory strains R1 and NRC-1.</title>
        <authorList>
            <person name="Pfeiffer F."/>
            <person name="Losensky G."/>
            <person name="Marchfelder A."/>
            <person name="Habermann B."/>
            <person name="Dyall-Smith M."/>
        </authorList>
    </citation>
    <scope>NUCLEOTIDE SEQUENCE</scope>
    <source>
        <strain evidence="2">91-R6</strain>
    </source>
</reference>
<evidence type="ECO:0000256" key="1">
    <source>
        <dbReference type="SAM" id="MobiDB-lite"/>
    </source>
</evidence>
<gene>
    <name evidence="3" type="ORF">APQ99_00915</name>
    <name evidence="2" type="ORF">HBSAL_00720</name>
</gene>
<proteinExistence type="predicted"/>
<reference evidence="2 4" key="1">
    <citation type="journal article" date="2019" name="Microbiol. Resour. Announc.">
        <title>The Genome Sequence of the Halobacterium salinarum Type Strain Is Closely Related to That of Laboratory Strains NRC-1 and R1.</title>
        <authorList>
            <person name="Pfeiffer F."/>
            <person name="Marchfelder A."/>
            <person name="Habermann B."/>
            <person name="Dyall-Smith M.L."/>
        </authorList>
    </citation>
    <scope>NUCLEOTIDE SEQUENCE [LARGE SCALE GENOMIC DNA]</scope>
    <source>
        <strain evidence="2">91-R6</strain>
        <strain evidence="4">ATCC 33171 / DSM 3754 / JCM 8978 / NBRC 102687 / NCIMB 764 / 91-R6</strain>
    </source>
</reference>
<sequence length="106" mass="11000">MRTETDESQDPTAATLRRRVAATLDREFPDLSRGTRVVQRVNAETGLVTLSFGCGCSDGVSPDTERAIEATLVADLDAVTGITTDSGCGCGSTDTSTDDAGPTAPF</sequence>
<evidence type="ECO:0000313" key="5">
    <source>
        <dbReference type="Proteomes" id="UP000323075"/>
    </source>
</evidence>
<evidence type="ECO:0000313" key="2">
    <source>
        <dbReference type="EMBL" id="QCC43891.1"/>
    </source>
</evidence>
<dbReference type="Proteomes" id="UP000296216">
    <property type="component" value="Chromosome"/>
</dbReference>
<organism evidence="2 4">
    <name type="scientific">Halobacterium salinarum (strain ATCC 33171 / DSM 3754 / JCM 8978 / NBRC 102687 / NCIMB 764 / 91-R6)</name>
    <dbReference type="NCBI Taxonomy" id="2597657"/>
    <lineage>
        <taxon>Archaea</taxon>
        <taxon>Methanobacteriati</taxon>
        <taxon>Methanobacteriota</taxon>
        <taxon>Stenosarchaea group</taxon>
        <taxon>Halobacteria</taxon>
        <taxon>Halobacteriales</taxon>
        <taxon>Halobacteriaceae</taxon>
        <taxon>Halobacterium</taxon>
    </lineage>
</organism>
<name>A0A4D6GQT4_HALS9</name>
<dbReference type="Proteomes" id="UP000323075">
    <property type="component" value="Unassembled WGS sequence"/>
</dbReference>
<reference evidence="3 5" key="2">
    <citation type="submission" date="2019-07" db="EMBL/GenBank/DDBJ databases">
        <title>Genomic Encyclopedia of Archaeal and Bacterial Type Strains, Phase II (KMG-II): from individual species to whole genera.</title>
        <authorList>
            <person name="Goeker M."/>
        </authorList>
    </citation>
    <scope>NUCLEOTIDE SEQUENCE [LARGE SCALE GENOMIC DNA]</scope>
    <source>
        <strain evidence="3 5">DSM 3754</strain>
    </source>
</reference>
<dbReference type="RefSeq" id="WP_136360984.1">
    <property type="nucleotide sequence ID" value="NZ_VRYN01000001.1"/>
</dbReference>
<dbReference type="GeneID" id="39854020"/>
<feature type="region of interest" description="Disordered" evidence="1">
    <location>
        <begin position="87"/>
        <end position="106"/>
    </location>
</feature>
<protein>
    <submittedName>
        <fullName evidence="2">NifU C-terminal domain protein</fullName>
    </submittedName>
</protein>
<dbReference type="AlphaFoldDB" id="A0A4D6GQT4"/>